<name>A0A4Z2E5V9_9TELE</name>
<dbReference type="EMBL" id="SRLO01016375">
    <property type="protein sequence ID" value="TNN24117.1"/>
    <property type="molecule type" value="Genomic_DNA"/>
</dbReference>
<comment type="caution">
    <text evidence="1">The sequence shown here is derived from an EMBL/GenBank/DDBJ whole genome shotgun (WGS) entry which is preliminary data.</text>
</comment>
<evidence type="ECO:0000313" key="2">
    <source>
        <dbReference type="Proteomes" id="UP000314294"/>
    </source>
</evidence>
<proteinExistence type="predicted"/>
<protein>
    <submittedName>
        <fullName evidence="1">Uncharacterized protein</fullName>
    </submittedName>
</protein>
<keyword evidence="2" id="KW-1185">Reference proteome</keyword>
<dbReference type="Proteomes" id="UP000314294">
    <property type="component" value="Unassembled WGS sequence"/>
</dbReference>
<evidence type="ECO:0000313" key="1">
    <source>
        <dbReference type="EMBL" id="TNN24117.1"/>
    </source>
</evidence>
<accession>A0A4Z2E5V9</accession>
<dbReference type="AlphaFoldDB" id="A0A4Z2E5V9"/>
<organism evidence="1 2">
    <name type="scientific">Liparis tanakae</name>
    <name type="common">Tanaka's snailfish</name>
    <dbReference type="NCBI Taxonomy" id="230148"/>
    <lineage>
        <taxon>Eukaryota</taxon>
        <taxon>Metazoa</taxon>
        <taxon>Chordata</taxon>
        <taxon>Craniata</taxon>
        <taxon>Vertebrata</taxon>
        <taxon>Euteleostomi</taxon>
        <taxon>Actinopterygii</taxon>
        <taxon>Neopterygii</taxon>
        <taxon>Teleostei</taxon>
        <taxon>Neoteleostei</taxon>
        <taxon>Acanthomorphata</taxon>
        <taxon>Eupercaria</taxon>
        <taxon>Perciformes</taxon>
        <taxon>Cottioidei</taxon>
        <taxon>Cottales</taxon>
        <taxon>Liparidae</taxon>
        <taxon>Liparis</taxon>
    </lineage>
</organism>
<reference evidence="1 2" key="1">
    <citation type="submission" date="2019-03" db="EMBL/GenBank/DDBJ databases">
        <title>First draft genome of Liparis tanakae, snailfish: a comprehensive survey of snailfish specific genes.</title>
        <authorList>
            <person name="Kim W."/>
            <person name="Song I."/>
            <person name="Jeong J.-H."/>
            <person name="Kim D."/>
            <person name="Kim S."/>
            <person name="Ryu S."/>
            <person name="Song J.Y."/>
            <person name="Lee S.K."/>
        </authorList>
    </citation>
    <scope>NUCLEOTIDE SEQUENCE [LARGE SCALE GENOMIC DNA]</scope>
    <source>
        <tissue evidence="1">Muscle</tissue>
    </source>
</reference>
<gene>
    <name evidence="1" type="ORF">EYF80_065760</name>
</gene>
<sequence length="69" mass="7825">MLETLLRRDQVMVDQVMVDQVMVDQVMVDQVMVDQVMVDQASCLEDQPQTDSSLINERLSASLTAAVRR</sequence>